<dbReference type="InterPro" id="IPR036890">
    <property type="entry name" value="HATPase_C_sf"/>
</dbReference>
<proteinExistence type="predicted"/>
<evidence type="ECO:0000313" key="2">
    <source>
        <dbReference type="EMBL" id="ADD96377.1"/>
    </source>
</evidence>
<sequence length="650" mass="71864">MTSLSLEIRNAHQALSILGNSCDYFQQFRELTENVADQAQMQPDLNVLATWDYDRSIESNGLTWGDLHIPAGRLKLACTDNGPGMDQATLEGPIRSLFNSGSGHERGNFGIGAKIACLSKNAGNALGILIITKVVGHAPQVCLLNEFGLVGYPVADEAGDIELWPVVTAELAGIEVPKLITNNGHGTCVVLLGDTPERNTIYPPLDIWERMSGKRNLWLVQYFKRRYYALPSNMKLRGFELESLRQREGTQEDYSKVWDQIPQSPRGRTNPTQSRGGSITYQEFIQQFAEMSGQVEVTNGVIDWYVITKTASTQTNFQHMIAAKDRAGAAVLWRDELYEREPSSSLAKFGIYAGERQVVLIVRPEDEMVEPDPTRINLRINGTPVAGDYMRRWASEFRNKVKDTELGSWMASQGSSQSGDSRNKMLEQLKQFGCNLKIKGLRLVTESDTPEPATIANSGVPAVMDGEGASGGARKGKGAGEGSQRNAPVTHDPAGNLIGIASQTDCAPDVEWLGKDDFNHGDKQAGRYAPGDDENPLGKLVLNEDYRFIGELTGMLFKQVSRYQQAKVFSEEQLLLICTNLVKHYVSQDLCEIVLRCFKNEKALGNQWVFGTLDETLSPDVITAMTLRSSTVVPVMIERFRANAGAWMEL</sequence>
<name>D6PKX6_9ZZZZ</name>
<evidence type="ECO:0008006" key="3">
    <source>
        <dbReference type="Google" id="ProtNLM"/>
    </source>
</evidence>
<protein>
    <recommendedName>
        <fullName evidence="3">Histidine kinase/HSP90-like ATPase domain-containing protein</fullName>
    </recommendedName>
</protein>
<accession>D6PKX6</accession>
<dbReference type="AlphaFoldDB" id="D6PKX6"/>
<feature type="region of interest" description="Disordered" evidence="1">
    <location>
        <begin position="450"/>
        <end position="491"/>
    </location>
</feature>
<organism evidence="2">
    <name type="scientific">uncultured organism MedDCM-OCT-S09-C20</name>
    <dbReference type="NCBI Taxonomy" id="743645"/>
    <lineage>
        <taxon>unclassified sequences</taxon>
        <taxon>environmental samples</taxon>
    </lineage>
</organism>
<evidence type="ECO:0000256" key="1">
    <source>
        <dbReference type="SAM" id="MobiDB-lite"/>
    </source>
</evidence>
<reference evidence="2" key="1">
    <citation type="journal article" date="2010" name="ISME J.">
        <title>Metagenome of the Mediterranean deep chlorophyll maximum studied by direct and fosmid library 454 pyrosequencing.</title>
        <authorList>
            <person name="Ghai R."/>
            <person name="Martin-Cuadrado A.B."/>
            <person name="Molto A.G."/>
            <person name="Heredia I.G."/>
            <person name="Cabrera R."/>
            <person name="Martin J."/>
            <person name="Verdu M."/>
            <person name="Deschamps P."/>
            <person name="Moreira D."/>
            <person name="Lopez-Garcia P."/>
            <person name="Mira A."/>
            <person name="Rodriguez-Valera F."/>
        </authorList>
    </citation>
    <scope>NUCLEOTIDE SEQUENCE</scope>
</reference>
<dbReference type="SUPFAM" id="SSF55874">
    <property type="entry name" value="ATPase domain of HSP90 chaperone/DNA topoisomerase II/histidine kinase"/>
    <property type="match status" value="1"/>
</dbReference>
<dbReference type="Gene3D" id="3.30.565.10">
    <property type="entry name" value="Histidine kinase-like ATPase, C-terminal domain"/>
    <property type="match status" value="1"/>
</dbReference>
<dbReference type="EMBL" id="GU943135">
    <property type="protein sequence ID" value="ADD96377.1"/>
    <property type="molecule type" value="Genomic_DNA"/>
</dbReference>